<keyword evidence="3" id="KW-1185">Reference proteome</keyword>
<keyword evidence="1" id="KW-1133">Transmembrane helix</keyword>
<evidence type="ECO:0000313" key="3">
    <source>
        <dbReference type="Proteomes" id="UP001501116"/>
    </source>
</evidence>
<gene>
    <name evidence="2" type="ORF">GCM10009754_32630</name>
</gene>
<reference evidence="2 3" key="1">
    <citation type="journal article" date="2019" name="Int. J. Syst. Evol. Microbiol.">
        <title>The Global Catalogue of Microorganisms (GCM) 10K type strain sequencing project: providing services to taxonomists for standard genome sequencing and annotation.</title>
        <authorList>
            <consortium name="The Broad Institute Genomics Platform"/>
            <consortium name="The Broad Institute Genome Sequencing Center for Infectious Disease"/>
            <person name="Wu L."/>
            <person name="Ma J."/>
        </authorList>
    </citation>
    <scope>NUCLEOTIDE SEQUENCE [LARGE SCALE GENOMIC DNA]</scope>
    <source>
        <strain evidence="2 3">JCM 14545</strain>
    </source>
</reference>
<sequence>MWAPVSVALFIGCLGNILRGHAELGVPFGVLLVTLLVIVGRHAATRVKRRSRCAR</sequence>
<dbReference type="Proteomes" id="UP001501116">
    <property type="component" value="Unassembled WGS sequence"/>
</dbReference>
<keyword evidence="1" id="KW-0472">Membrane</keyword>
<accession>A0ABN2QX60</accession>
<name>A0ABN2QX60_9PSEU</name>
<protein>
    <submittedName>
        <fullName evidence="2">Uncharacterized protein</fullName>
    </submittedName>
</protein>
<proteinExistence type="predicted"/>
<feature type="transmembrane region" description="Helical" evidence="1">
    <location>
        <begin position="25"/>
        <end position="44"/>
    </location>
</feature>
<evidence type="ECO:0000256" key="1">
    <source>
        <dbReference type="SAM" id="Phobius"/>
    </source>
</evidence>
<organism evidence="2 3">
    <name type="scientific">Amycolatopsis minnesotensis</name>
    <dbReference type="NCBI Taxonomy" id="337894"/>
    <lineage>
        <taxon>Bacteria</taxon>
        <taxon>Bacillati</taxon>
        <taxon>Actinomycetota</taxon>
        <taxon>Actinomycetes</taxon>
        <taxon>Pseudonocardiales</taxon>
        <taxon>Pseudonocardiaceae</taxon>
        <taxon>Amycolatopsis</taxon>
    </lineage>
</organism>
<dbReference type="EMBL" id="BAAANN010000011">
    <property type="protein sequence ID" value="GAA1959575.1"/>
    <property type="molecule type" value="Genomic_DNA"/>
</dbReference>
<evidence type="ECO:0000313" key="2">
    <source>
        <dbReference type="EMBL" id="GAA1959575.1"/>
    </source>
</evidence>
<comment type="caution">
    <text evidence="2">The sequence shown here is derived from an EMBL/GenBank/DDBJ whole genome shotgun (WGS) entry which is preliminary data.</text>
</comment>
<keyword evidence="1" id="KW-0812">Transmembrane</keyword>